<gene>
    <name evidence="10" type="ORF">PR001_g17099</name>
</gene>
<feature type="compositionally biased region" description="Basic and acidic residues" evidence="7">
    <location>
        <begin position="692"/>
        <end position="712"/>
    </location>
</feature>
<dbReference type="Gene3D" id="2.40.70.10">
    <property type="entry name" value="Acid Proteases"/>
    <property type="match status" value="1"/>
</dbReference>
<dbReference type="Gene3D" id="3.10.20.370">
    <property type="match status" value="1"/>
</dbReference>
<dbReference type="Gene3D" id="3.30.70.270">
    <property type="match status" value="2"/>
</dbReference>
<dbReference type="Pfam" id="PF08284">
    <property type="entry name" value="RVP_2"/>
    <property type="match status" value="1"/>
</dbReference>
<dbReference type="GO" id="GO:0008270">
    <property type="term" value="F:zinc ion binding"/>
    <property type="evidence" value="ECO:0007669"/>
    <property type="project" value="InterPro"/>
</dbReference>
<feature type="compositionally biased region" description="Basic and acidic residues" evidence="7">
    <location>
        <begin position="728"/>
        <end position="752"/>
    </location>
</feature>
<dbReference type="FunFam" id="1.10.340.70:FF:000001">
    <property type="entry name" value="Retrovirus-related Pol polyprotein from transposon gypsy-like Protein"/>
    <property type="match status" value="1"/>
</dbReference>
<dbReference type="Pfam" id="PF00078">
    <property type="entry name" value="RVT_1"/>
    <property type="match status" value="1"/>
</dbReference>
<name>A0A6A3KTX7_9STRA</name>
<keyword evidence="5" id="KW-0378">Hydrolase</keyword>
<feature type="compositionally biased region" description="Low complexity" evidence="7">
    <location>
        <begin position="95"/>
        <end position="112"/>
    </location>
</feature>
<feature type="compositionally biased region" description="Basic and acidic residues" evidence="7">
    <location>
        <begin position="778"/>
        <end position="791"/>
    </location>
</feature>
<protein>
    <recommendedName>
        <fullName evidence="12">Reverse transcriptase domain-containing protein</fullName>
    </recommendedName>
</protein>
<feature type="region of interest" description="Disordered" evidence="7">
    <location>
        <begin position="1032"/>
        <end position="1059"/>
    </location>
</feature>
<evidence type="ECO:0000256" key="6">
    <source>
        <dbReference type="ARBA" id="ARBA00023268"/>
    </source>
</evidence>
<organism evidence="10 11">
    <name type="scientific">Phytophthora rubi</name>
    <dbReference type="NCBI Taxonomy" id="129364"/>
    <lineage>
        <taxon>Eukaryota</taxon>
        <taxon>Sar</taxon>
        <taxon>Stramenopiles</taxon>
        <taxon>Oomycota</taxon>
        <taxon>Peronosporomycetes</taxon>
        <taxon>Peronosporales</taxon>
        <taxon>Peronosporaceae</taxon>
        <taxon>Phytophthora</taxon>
    </lineage>
</organism>
<dbReference type="Pfam" id="PF17921">
    <property type="entry name" value="Integrase_H2C2"/>
    <property type="match status" value="1"/>
</dbReference>
<sequence length="2056" mass="225673">MSAEVWGDLISGLCDEAQCYDAEMRYQYFLSGLRNKEWKAVLATTMVNSIQHTVAVLLFKNMHLPIEDDAEFAENATSKPNSENAMMQQTQNLLVQQQQQQMARPPRSPRQQVAVAAAYDQPELPGQQNDSTHAAPRSSMPETPFRGNRQGPDMYTQEGRVVCGRCHNLGCSRINCQRSLATCPHCNLKGHIGVECKLPRPGQMQSGGQGGPPRGIRRCFMCQSPDHIVMNCPTRAAILQMTPQGAANNSAQVSVPGLPERRGTVKAVPGECEFDDFDVKLNDNYYYDDEAEDYDYEGREEEALPNEMATYDPTELDYWNGNQEAEACVQQAASVTTARDKESAPEHDYDDAKLEVEACVQQATSVTTACDKESAPEYDYNDVKHEVDACAQQATSVTTACDKESAPEYDYNDVKHEVDACAQQATSVTTARDEGSAPEPDCDYNDYIYENPEVEACAQQTTSTMAARDEESALVPEHDHYEEELEMEVSAQQAASVNEARDTGSALEPETVAESCSPQSAAVTSTPDEEPAPEAKSDGSVSAVRVLFQRPVCEPDPDRTVVYESFGCNTGWGPARAVLAAQERAAQAEACEVSLCEVTSSSNSRRTGEPKGEATTANTAPTTPDPLVPKHPPTESILSKEDGCNLGPALKCPLTESIRCGKDGSNPGPAPECSPSGSMLSEEDGGEPGPSPERDKPDENHAEPSPHARVFTEDELDALEGGEPSSTADEKEKYDKELEERLFPLDEVELAKRMKQNTEQQRELSLPELSKETLAASDEAKRANRDFRSADEGATDSTGVTAVQGREDRERFSREDGSTPPRRSVRPEQLETTKETIVKENIVVSLCSGRTVAIASVSSLTPAETGRLLPSRWRALVRRAVYQLVKAEDRLGADSCPSCSSPLSPRRIQHEERLTDDSPENCDLPVRARSVIKRSVTTEDEQLIEKLVKEVVDAYTTNATLIQSKVVERGSRCPRCRSLSKLPTRSAAAKRVSFDCSSLFSTRSEAFGSNGSRHDREDGVFEYVYVVTKTEQPGGRRPGLREVPEQPEPDDVDGEPFPDGKRIIGSVGGVEAVSVGFIDRVPADMLIDTGAVASLIDARMLKLVGRGDDPLRPCRRDLNSASGHPLRIRGAIDLPLQLGSREIMRPFIVVDKLHIDVILGTDALKAFRAVVDLDENSVTLKDTGEKFSIGSPRVEEMYSTKISSTVRIRPGGQALVVTDVLGEVAEETTVLVEGLVDLDASVRVTRSLCTVHDKKVVVEVCNPSTEEMVIKKGTLIAAVSVVPESAFETSTVPSPADESEPFSPEENAAATRESDWIHATIAASSLTTDASPDTMPELDKVLQAELKVDFSDSKLGDEQKELFSDLLGSFKDMFVETSMKPGRTDLLEFSIDTGDSAPIKQRPYRVSKAEGDVMESEIQQYQELSLIRPSSSPWASPVLMIRKPDGGIRFCIDYRRLNAVTIKDCYPMPLIDDILDVLGKAKLFSTMDIASGYWNVPMAADSIEKTAFTCKYGLFEWLVMPFGLCNAVPAFERLMENVLVDLKWRTCLVYLDDCVVFSEDFPTHLIRLKQVLERFCAAGFKLKMKKCKWGRDQVAFLGHIVTPSGILPNPEKVKAVMNVKRPHDLHTVRAFLGLTSYFRRYIPGYAAISAPIERLKAKGVLFNWDDDCEAAFAQLKRKLVEPPILVYPDFSKRFKLYVDSSKLAVGACLMQTVDGRERVVAYASKLLVGSEKNWINKQDGTSEIECWGIVVYHKAGTSMGHVDGLSRLYSDTVCALSMSDLLNDADADGRRSPLVGGDGGTDSRGHTGDLPNPVSPPPPSDEHGSSAVGERVHPDGSGVGPPPNHARSQPTDSSEPNAIPTEQLLVSPVDVFGLQQARFVEEQRRTPWILAMLAYLESGALALDPQLRTRTLLMAPNYIVRNGVLMRRLHLKARAGPARSLEVPVIPLQFISTVLHHCHTDVLAAHVGVTKTMDKVRKHAFWHGWKRDVAEYVRECATCGSGNGHRPWRNGLMQRMPIHELSGPFSLLVVDRFGRHWLGTATVNIATSNTTATSTA</sequence>
<dbReference type="Proteomes" id="UP000429607">
    <property type="component" value="Unassembled WGS sequence"/>
</dbReference>
<evidence type="ECO:0000259" key="8">
    <source>
        <dbReference type="PROSITE" id="PS50175"/>
    </source>
</evidence>
<feature type="compositionally biased region" description="Basic and acidic residues" evidence="7">
    <location>
        <begin position="1820"/>
        <end position="1834"/>
    </location>
</feature>
<evidence type="ECO:0000256" key="1">
    <source>
        <dbReference type="ARBA" id="ARBA00022679"/>
    </source>
</evidence>
<dbReference type="Gene3D" id="4.10.60.10">
    <property type="entry name" value="Zinc finger, CCHC-type"/>
    <property type="match status" value="1"/>
</dbReference>
<dbReference type="CDD" id="cd01647">
    <property type="entry name" value="RT_LTR"/>
    <property type="match status" value="1"/>
</dbReference>
<dbReference type="SUPFAM" id="SSF56672">
    <property type="entry name" value="DNA/RNA polymerases"/>
    <property type="match status" value="1"/>
</dbReference>
<dbReference type="FunFam" id="3.30.70.270:FF:000045">
    <property type="entry name" value="Transposon Tf2-7 polyprotein"/>
    <property type="match status" value="1"/>
</dbReference>
<evidence type="ECO:0000256" key="4">
    <source>
        <dbReference type="ARBA" id="ARBA00022759"/>
    </source>
</evidence>
<feature type="region of interest" description="Disordered" evidence="7">
    <location>
        <begin position="597"/>
        <end position="643"/>
    </location>
</feature>
<evidence type="ECO:0000256" key="7">
    <source>
        <dbReference type="SAM" id="MobiDB-lite"/>
    </source>
</evidence>
<keyword evidence="3" id="KW-0540">Nuclease</keyword>
<dbReference type="SMART" id="SM00343">
    <property type="entry name" value="ZnF_C2HC"/>
    <property type="match status" value="2"/>
</dbReference>
<comment type="caution">
    <text evidence="10">The sequence shown here is derived from an EMBL/GenBank/DDBJ whole genome shotgun (WGS) entry which is preliminary data.</text>
</comment>
<feature type="region of interest" description="Disordered" evidence="7">
    <location>
        <begin position="491"/>
        <end position="540"/>
    </location>
</feature>
<keyword evidence="4" id="KW-0255">Endonuclease</keyword>
<dbReference type="GO" id="GO:0003676">
    <property type="term" value="F:nucleic acid binding"/>
    <property type="evidence" value="ECO:0007669"/>
    <property type="project" value="InterPro"/>
</dbReference>
<evidence type="ECO:0000259" key="9">
    <source>
        <dbReference type="PROSITE" id="PS50878"/>
    </source>
</evidence>
<dbReference type="GO" id="GO:0004190">
    <property type="term" value="F:aspartic-type endopeptidase activity"/>
    <property type="evidence" value="ECO:0007669"/>
    <property type="project" value="InterPro"/>
</dbReference>
<evidence type="ECO:0000256" key="2">
    <source>
        <dbReference type="ARBA" id="ARBA00022695"/>
    </source>
</evidence>
<dbReference type="InterPro" id="IPR041588">
    <property type="entry name" value="Integrase_H2C2"/>
</dbReference>
<keyword evidence="1" id="KW-0808">Transferase</keyword>
<evidence type="ECO:0008006" key="12">
    <source>
        <dbReference type="Google" id="ProtNLM"/>
    </source>
</evidence>
<feature type="compositionally biased region" description="Polar residues" evidence="7">
    <location>
        <begin position="514"/>
        <end position="526"/>
    </location>
</feature>
<dbReference type="InterPro" id="IPR001995">
    <property type="entry name" value="Peptidase_A2_cat"/>
</dbReference>
<dbReference type="Gene3D" id="3.10.10.10">
    <property type="entry name" value="HIV Type 1 Reverse Transcriptase, subunit A, domain 1"/>
    <property type="match status" value="1"/>
</dbReference>
<dbReference type="GO" id="GO:0016779">
    <property type="term" value="F:nucleotidyltransferase activity"/>
    <property type="evidence" value="ECO:0007669"/>
    <property type="project" value="UniProtKB-KW"/>
</dbReference>
<feature type="domain" description="Peptidase A2" evidence="8">
    <location>
        <begin position="1083"/>
        <end position="1163"/>
    </location>
</feature>
<feature type="region of interest" description="Disordered" evidence="7">
    <location>
        <begin position="660"/>
        <end position="829"/>
    </location>
</feature>
<evidence type="ECO:0000256" key="3">
    <source>
        <dbReference type="ARBA" id="ARBA00022722"/>
    </source>
</evidence>
<feature type="region of interest" description="Disordered" evidence="7">
    <location>
        <begin position="1785"/>
        <end position="1858"/>
    </location>
</feature>
<proteinExistence type="predicted"/>
<feature type="region of interest" description="Disordered" evidence="7">
    <location>
        <begin position="95"/>
        <end position="114"/>
    </location>
</feature>
<dbReference type="Gene3D" id="1.10.340.70">
    <property type="match status" value="1"/>
</dbReference>
<dbReference type="InterPro" id="IPR021109">
    <property type="entry name" value="Peptidase_aspartic_dom_sf"/>
</dbReference>
<feature type="compositionally biased region" description="Polar residues" evidence="7">
    <location>
        <begin position="1846"/>
        <end position="1856"/>
    </location>
</feature>
<feature type="compositionally biased region" description="Basic and acidic residues" evidence="7">
    <location>
        <begin position="805"/>
        <end position="817"/>
    </location>
</feature>
<dbReference type="PANTHER" id="PTHR37984">
    <property type="entry name" value="PROTEIN CBG26694"/>
    <property type="match status" value="1"/>
</dbReference>
<dbReference type="GO" id="GO:0004519">
    <property type="term" value="F:endonuclease activity"/>
    <property type="evidence" value="ECO:0007669"/>
    <property type="project" value="UniProtKB-KW"/>
</dbReference>
<dbReference type="PANTHER" id="PTHR37984:SF5">
    <property type="entry name" value="PROTEIN NYNRIN-LIKE"/>
    <property type="match status" value="1"/>
</dbReference>
<evidence type="ECO:0000256" key="5">
    <source>
        <dbReference type="ARBA" id="ARBA00022801"/>
    </source>
</evidence>
<keyword evidence="2" id="KW-0548">Nucleotidyltransferase</keyword>
<accession>A0A6A3KTX7</accession>
<evidence type="ECO:0000313" key="10">
    <source>
        <dbReference type="EMBL" id="KAE9006864.1"/>
    </source>
</evidence>
<dbReference type="CDD" id="cd00303">
    <property type="entry name" value="retropepsin_like"/>
    <property type="match status" value="1"/>
</dbReference>
<dbReference type="InterPro" id="IPR041577">
    <property type="entry name" value="RT_RNaseH_2"/>
</dbReference>
<feature type="compositionally biased region" description="Acidic residues" evidence="7">
    <location>
        <begin position="1045"/>
        <end position="1056"/>
    </location>
</feature>
<dbReference type="PROSITE" id="PS50175">
    <property type="entry name" value="ASP_PROT_RETROV"/>
    <property type="match status" value="1"/>
</dbReference>
<dbReference type="PROSITE" id="PS50878">
    <property type="entry name" value="RT_POL"/>
    <property type="match status" value="1"/>
</dbReference>
<dbReference type="InterPro" id="IPR000477">
    <property type="entry name" value="RT_dom"/>
</dbReference>
<dbReference type="SUPFAM" id="SSF50630">
    <property type="entry name" value="Acid proteases"/>
    <property type="match status" value="1"/>
</dbReference>
<dbReference type="EMBL" id="QXFV01001399">
    <property type="protein sequence ID" value="KAE9006864.1"/>
    <property type="molecule type" value="Genomic_DNA"/>
</dbReference>
<keyword evidence="6" id="KW-0511">Multifunctional enzyme</keyword>
<dbReference type="InterPro" id="IPR050951">
    <property type="entry name" value="Retrovirus_Pol_polyprotein"/>
</dbReference>
<dbReference type="InterPro" id="IPR043502">
    <property type="entry name" value="DNA/RNA_pol_sf"/>
</dbReference>
<feature type="region of interest" description="Disordered" evidence="7">
    <location>
        <begin position="1289"/>
        <end position="1311"/>
    </location>
</feature>
<dbReference type="InterPro" id="IPR001878">
    <property type="entry name" value="Znf_CCHC"/>
</dbReference>
<evidence type="ECO:0000313" key="11">
    <source>
        <dbReference type="Proteomes" id="UP000429607"/>
    </source>
</evidence>
<reference evidence="10 11" key="1">
    <citation type="submission" date="2018-09" db="EMBL/GenBank/DDBJ databases">
        <title>Genomic investigation of the strawberry pathogen Phytophthora fragariae indicates pathogenicity is determined by transcriptional variation in three key races.</title>
        <authorList>
            <person name="Adams T.M."/>
            <person name="Armitage A.D."/>
            <person name="Sobczyk M.K."/>
            <person name="Bates H.J."/>
            <person name="Dunwell J.M."/>
            <person name="Nellist C.F."/>
            <person name="Harrison R.J."/>
        </authorList>
    </citation>
    <scope>NUCLEOTIDE SEQUENCE [LARGE SCALE GENOMIC DNA]</scope>
    <source>
        <strain evidence="10 11">SCRP249</strain>
    </source>
</reference>
<dbReference type="Pfam" id="PF17919">
    <property type="entry name" value="RT_RNaseH_2"/>
    <property type="match status" value="1"/>
</dbReference>
<dbReference type="InterPro" id="IPR043128">
    <property type="entry name" value="Rev_trsase/Diguanyl_cyclase"/>
</dbReference>
<dbReference type="GO" id="GO:0006508">
    <property type="term" value="P:proteolysis"/>
    <property type="evidence" value="ECO:0007669"/>
    <property type="project" value="InterPro"/>
</dbReference>
<feature type="region of interest" description="Disordered" evidence="7">
    <location>
        <begin position="123"/>
        <end position="152"/>
    </location>
</feature>
<feature type="domain" description="Reverse transcriptase" evidence="9">
    <location>
        <begin position="1422"/>
        <end position="1601"/>
    </location>
</feature>